<evidence type="ECO:0000313" key="2">
    <source>
        <dbReference type="EMBL" id="GIM94238.1"/>
    </source>
</evidence>
<accession>A0A919TEP3</accession>
<comment type="caution">
    <text evidence="2">The sequence shown here is derived from an EMBL/GenBank/DDBJ whole genome shotgun (WGS) entry which is preliminary data.</text>
</comment>
<dbReference type="Proteomes" id="UP000677082">
    <property type="component" value="Unassembled WGS sequence"/>
</dbReference>
<reference evidence="2 3" key="1">
    <citation type="submission" date="2021-03" db="EMBL/GenBank/DDBJ databases">
        <title>Whole genome shotgun sequence of Actinoplanes toevensis NBRC 105298.</title>
        <authorList>
            <person name="Komaki H."/>
            <person name="Tamura T."/>
        </authorList>
    </citation>
    <scope>NUCLEOTIDE SEQUENCE [LARGE SCALE GENOMIC DNA]</scope>
    <source>
        <strain evidence="2 3">NBRC 105298</strain>
    </source>
</reference>
<name>A0A919TEP3_9ACTN</name>
<gene>
    <name evidence="2" type="ORF">Ato02nite_060310</name>
</gene>
<dbReference type="NCBIfam" id="TIGR02243">
    <property type="entry name" value="putative baseplate assembly protein"/>
    <property type="match status" value="1"/>
</dbReference>
<sequence length="713" mass="76070">MPLIRPILDDRSYEDLRRELIDRIRVYAPEWTDHNESDPGIALLELFAYLGESVLFRLNQIPDATKSAFLSLLGAEPRPAVPAGTLVAASTTDPAGTQLLARTGLRAGSVEFETTDEVYVWPIGAAGAGKVVRVTGAAASPEERQRLLDALRRAKLPSTAADVQGSIAYETTVLPDKPDGGGPLDAEATADHALWVALTRIRQTDPRLLGGQSVFLGIAVDDSLDELQGPGLEPGLPFAADPPGMRWQFWAGPGQFTDVTVLHDTTRGLTGTGVVQLELPPDFPAPDRTAPDTTRGAEDDPPTVPADLARNVVAWLRATRPLPPGDQPLPPMPRVRWVGANAVDAEQTRTVTAAELLGTGTGDAGQSYPLTKPGVIPGTVRLEVEEVGGWQTWQEVRELSHSRENDRHYRVESVPGIIHFGGPNTRRPQIGDRIRVLSYRYGGGAAGNVAAEAITAVVNGRGVKVRNPLPARGGGEAQTLSAALDEATATVHRRDRAVTPDDFRALTLEVPGVGRAEPLPTPDPEHPGRTVAGAVTVVVFPTEDARHPDAPLPDAGLLRRVALYLDARRLITTRIAVVAPAYRNLTLAVRAVTRPGYQIDAVRRWVDLILRQYLAPLPPYGPDGQGWPLGRTVRAAELMAVAGQVEGVEYIDRLTLRLAGQSTALSIVELGPLEVPAIGALEVTAGTSGADDPAPASPPPATRHIVAYPPSEC</sequence>
<proteinExistence type="predicted"/>
<dbReference type="RefSeq" id="WP_213010018.1">
    <property type="nucleotide sequence ID" value="NZ_BOQN01000076.1"/>
</dbReference>
<feature type="region of interest" description="Disordered" evidence="1">
    <location>
        <begin position="686"/>
        <end position="713"/>
    </location>
</feature>
<dbReference type="EMBL" id="BOQN01000076">
    <property type="protein sequence ID" value="GIM94238.1"/>
    <property type="molecule type" value="Genomic_DNA"/>
</dbReference>
<protein>
    <recommendedName>
        <fullName evidence="4">Baseplate assembly protein</fullName>
    </recommendedName>
</protein>
<dbReference type="InterPro" id="IPR011749">
    <property type="entry name" value="CHP02243"/>
</dbReference>
<dbReference type="AlphaFoldDB" id="A0A919TEP3"/>
<evidence type="ECO:0008006" key="4">
    <source>
        <dbReference type="Google" id="ProtNLM"/>
    </source>
</evidence>
<feature type="region of interest" description="Disordered" evidence="1">
    <location>
        <begin position="276"/>
        <end position="305"/>
    </location>
</feature>
<evidence type="ECO:0000313" key="3">
    <source>
        <dbReference type="Proteomes" id="UP000677082"/>
    </source>
</evidence>
<organism evidence="2 3">
    <name type="scientific">Paractinoplanes toevensis</name>
    <dbReference type="NCBI Taxonomy" id="571911"/>
    <lineage>
        <taxon>Bacteria</taxon>
        <taxon>Bacillati</taxon>
        <taxon>Actinomycetota</taxon>
        <taxon>Actinomycetes</taxon>
        <taxon>Micromonosporales</taxon>
        <taxon>Micromonosporaceae</taxon>
        <taxon>Paractinoplanes</taxon>
    </lineage>
</organism>
<evidence type="ECO:0000256" key="1">
    <source>
        <dbReference type="SAM" id="MobiDB-lite"/>
    </source>
</evidence>
<keyword evidence="3" id="KW-1185">Reference proteome</keyword>